<comment type="caution">
    <text evidence="1">The sequence shown here is derived from an EMBL/GenBank/DDBJ whole genome shotgun (WGS) entry which is preliminary data.</text>
</comment>
<dbReference type="RefSeq" id="WP_379664404.1">
    <property type="nucleotide sequence ID" value="NZ_JBHUDG010000051.1"/>
</dbReference>
<gene>
    <name evidence="1" type="ORF">ACFSAH_19585</name>
</gene>
<dbReference type="SUPFAM" id="SSF82771">
    <property type="entry name" value="GIY-YIG endonuclease"/>
    <property type="match status" value="1"/>
</dbReference>
<accession>A0ABW4IH51</accession>
<dbReference type="EMBL" id="JBHUDG010000051">
    <property type="protein sequence ID" value="MFD1632083.1"/>
    <property type="molecule type" value="Genomic_DNA"/>
</dbReference>
<dbReference type="InterPro" id="IPR035901">
    <property type="entry name" value="GIY-YIG_endonuc_sf"/>
</dbReference>
<reference evidence="2" key="1">
    <citation type="journal article" date="2019" name="Int. J. Syst. Evol. Microbiol.">
        <title>The Global Catalogue of Microorganisms (GCM) 10K type strain sequencing project: providing services to taxonomists for standard genome sequencing and annotation.</title>
        <authorList>
            <consortium name="The Broad Institute Genomics Platform"/>
            <consortium name="The Broad Institute Genome Sequencing Center for Infectious Disease"/>
            <person name="Wu L."/>
            <person name="Ma J."/>
        </authorList>
    </citation>
    <scope>NUCLEOTIDE SEQUENCE [LARGE SCALE GENOMIC DNA]</scope>
    <source>
        <strain evidence="2">CCUG 53762</strain>
    </source>
</reference>
<protein>
    <submittedName>
        <fullName evidence="1">GIY-YIG nuclease family protein</fullName>
    </submittedName>
</protein>
<organism evidence="1 2">
    <name type="scientific">Pseudopedobacter beijingensis</name>
    <dbReference type="NCBI Taxonomy" id="1207056"/>
    <lineage>
        <taxon>Bacteria</taxon>
        <taxon>Pseudomonadati</taxon>
        <taxon>Bacteroidota</taxon>
        <taxon>Sphingobacteriia</taxon>
        <taxon>Sphingobacteriales</taxon>
        <taxon>Sphingobacteriaceae</taxon>
        <taxon>Pseudopedobacter</taxon>
    </lineage>
</organism>
<proteinExistence type="predicted"/>
<sequence length="114" mass="13498">MKNIVFIITDANRQTLHVGMSSDLIKTMNFYRQMPSLLFDNGKKLSNLVYFEEFSSEVTAQRRFKELNVFTRPQKEKLIREVNNNWLDLTMALTYERTMQQNFKSIAPIFTYAS</sequence>
<dbReference type="Gene3D" id="3.40.1440.10">
    <property type="entry name" value="GIY-YIG endonuclease"/>
    <property type="match status" value="1"/>
</dbReference>
<evidence type="ECO:0000313" key="2">
    <source>
        <dbReference type="Proteomes" id="UP001597118"/>
    </source>
</evidence>
<name>A0ABW4IH51_9SPHI</name>
<dbReference type="Proteomes" id="UP001597118">
    <property type="component" value="Unassembled WGS sequence"/>
</dbReference>
<evidence type="ECO:0000313" key="1">
    <source>
        <dbReference type="EMBL" id="MFD1632083.1"/>
    </source>
</evidence>
<keyword evidence="2" id="KW-1185">Reference proteome</keyword>